<comment type="cofactor">
    <cofactor evidence="1">
        <name>[4Fe-4S] cluster</name>
        <dbReference type="ChEBI" id="CHEBI:49883"/>
    </cofactor>
</comment>
<dbReference type="InterPro" id="IPR058240">
    <property type="entry name" value="rSAM_sf"/>
</dbReference>
<keyword evidence="2" id="KW-0949">S-adenosyl-L-methionine</keyword>
<name>A0A150PBL1_SORCE</name>
<dbReference type="EMBL" id="JELY01002275">
    <property type="protein sequence ID" value="KYF53083.1"/>
    <property type="molecule type" value="Genomic_DNA"/>
</dbReference>
<dbReference type="InterPro" id="IPR013785">
    <property type="entry name" value="Aldolase_TIM"/>
</dbReference>
<accession>A0A150PBL1</accession>
<evidence type="ECO:0000259" key="6">
    <source>
        <dbReference type="PROSITE" id="PS51918"/>
    </source>
</evidence>
<dbReference type="GO" id="GO:0051536">
    <property type="term" value="F:iron-sulfur cluster binding"/>
    <property type="evidence" value="ECO:0007669"/>
    <property type="project" value="UniProtKB-KW"/>
</dbReference>
<dbReference type="PANTHER" id="PTHR11228">
    <property type="entry name" value="RADICAL SAM DOMAIN PROTEIN"/>
    <property type="match status" value="1"/>
</dbReference>
<evidence type="ECO:0000256" key="4">
    <source>
        <dbReference type="ARBA" id="ARBA00023004"/>
    </source>
</evidence>
<comment type="caution">
    <text evidence="7">The sequence shown here is derived from an EMBL/GenBank/DDBJ whole genome shotgun (WGS) entry which is preliminary data.</text>
</comment>
<dbReference type="PROSITE" id="PS51918">
    <property type="entry name" value="RADICAL_SAM"/>
    <property type="match status" value="1"/>
</dbReference>
<dbReference type="AlphaFoldDB" id="A0A150PBL1"/>
<dbReference type="PANTHER" id="PTHR11228:SF7">
    <property type="entry name" value="PQQA PEPTIDE CYCLASE"/>
    <property type="match status" value="1"/>
</dbReference>
<dbReference type="Gene3D" id="3.20.20.70">
    <property type="entry name" value="Aldolase class I"/>
    <property type="match status" value="1"/>
</dbReference>
<feature type="domain" description="Radical SAM core" evidence="6">
    <location>
        <begin position="45"/>
        <end position="242"/>
    </location>
</feature>
<dbReference type="SUPFAM" id="SSF102114">
    <property type="entry name" value="Radical SAM enzymes"/>
    <property type="match status" value="1"/>
</dbReference>
<proteinExistence type="predicted"/>
<gene>
    <name evidence="7" type="ORF">BE08_41590</name>
</gene>
<organism evidence="7 8">
    <name type="scientific">Sorangium cellulosum</name>
    <name type="common">Polyangium cellulosum</name>
    <dbReference type="NCBI Taxonomy" id="56"/>
    <lineage>
        <taxon>Bacteria</taxon>
        <taxon>Pseudomonadati</taxon>
        <taxon>Myxococcota</taxon>
        <taxon>Polyangia</taxon>
        <taxon>Polyangiales</taxon>
        <taxon>Polyangiaceae</taxon>
        <taxon>Sorangium</taxon>
    </lineage>
</organism>
<keyword evidence="3" id="KW-0479">Metal-binding</keyword>
<evidence type="ECO:0000256" key="5">
    <source>
        <dbReference type="ARBA" id="ARBA00023014"/>
    </source>
</evidence>
<keyword evidence="5" id="KW-0411">Iron-sulfur</keyword>
<keyword evidence="4" id="KW-0408">Iron</keyword>
<dbReference type="SFLD" id="SFLDS00029">
    <property type="entry name" value="Radical_SAM"/>
    <property type="match status" value="1"/>
</dbReference>
<sequence>MEDASPLPSRDVFRPHALDGALLWFHPRTGTNVRWDGPATRRLTRRAPRVALFGITNRCNLACSFCSRDRDAGSAWTVDGAFDVLSGLARRGLLEVAFGGGEPLSFAGFDELLARLAERTGLALHVTTNGTLLTERRLRALAPHVGEIRVSVYQDTPWEDRLELLAAAGVTFGVNVLATPALLPSLPALLARLARLGCRDVALLRYVGLDPDNHLDRDGERRLAEIIADSPVRARLSVCFGDRLEPVPRLFEGVDGDCGAGLDFVTITSDRTLKACSFQKRGAPVRSADDVLAAWSAERARLLGPAPLPGCARPARRKAQLSDGIRVWQGFSGNNSGDCVLVGRFEEIDDARRYIDDLLPGWTPGGPYGGELRALLEREGIRLDDGEVAPGSIARVGGSVMLHTDMALDDDFPSLRALLWKRGGRAVYSGVHEHDPVEIVAGLRFEDAASLEAAEIALAVDDIAVLERRGLDLYGPVPVSGVSPSSGTPDLGALHGTLSQLEAIAERHGAVLAAELAPFPREAHWPEMLAARPPRADRARLWASFPDAGTAASMADSLDGRAVIADRYLIATSSRIPPRYGFLIQRAGGNAEWMDGGPVRFSATFWRRSEQGTACMAPAELKVALRPSLTAEDELATDKEWIHPRATVNTGEPGRVLPALIDFARGHGLAMSLDAAPRDRIVAVIARLKDDLARAQKAARTK</sequence>
<evidence type="ECO:0000256" key="2">
    <source>
        <dbReference type="ARBA" id="ARBA00022691"/>
    </source>
</evidence>
<evidence type="ECO:0000313" key="7">
    <source>
        <dbReference type="EMBL" id="KYF53083.1"/>
    </source>
</evidence>
<evidence type="ECO:0000313" key="8">
    <source>
        <dbReference type="Proteomes" id="UP000075420"/>
    </source>
</evidence>
<protein>
    <recommendedName>
        <fullName evidence="6">Radical SAM core domain-containing protein</fullName>
    </recommendedName>
</protein>
<evidence type="ECO:0000256" key="1">
    <source>
        <dbReference type="ARBA" id="ARBA00001966"/>
    </source>
</evidence>
<reference evidence="7 8" key="1">
    <citation type="submission" date="2014-02" db="EMBL/GenBank/DDBJ databases">
        <title>The small core and large imbalanced accessory genome model reveals a collaborative survival strategy of Sorangium cellulosum strains in nature.</title>
        <authorList>
            <person name="Han K."/>
            <person name="Peng R."/>
            <person name="Blom J."/>
            <person name="Li Y.-Z."/>
        </authorList>
    </citation>
    <scope>NUCLEOTIDE SEQUENCE [LARGE SCALE GENOMIC DNA]</scope>
    <source>
        <strain evidence="7 8">So0157-25</strain>
    </source>
</reference>
<dbReference type="SFLD" id="SFLDG01067">
    <property type="entry name" value="SPASM/twitch_domain_containing"/>
    <property type="match status" value="1"/>
</dbReference>
<dbReference type="InterPro" id="IPR050377">
    <property type="entry name" value="Radical_SAM_PqqE_MftC-like"/>
</dbReference>
<dbReference type="GO" id="GO:0003824">
    <property type="term" value="F:catalytic activity"/>
    <property type="evidence" value="ECO:0007669"/>
    <property type="project" value="InterPro"/>
</dbReference>
<dbReference type="CDD" id="cd01335">
    <property type="entry name" value="Radical_SAM"/>
    <property type="match status" value="1"/>
</dbReference>
<dbReference type="GO" id="GO:0046872">
    <property type="term" value="F:metal ion binding"/>
    <property type="evidence" value="ECO:0007669"/>
    <property type="project" value="UniProtKB-KW"/>
</dbReference>
<dbReference type="Pfam" id="PF04055">
    <property type="entry name" value="Radical_SAM"/>
    <property type="match status" value="1"/>
</dbReference>
<evidence type="ECO:0000256" key="3">
    <source>
        <dbReference type="ARBA" id="ARBA00022723"/>
    </source>
</evidence>
<dbReference type="Proteomes" id="UP000075420">
    <property type="component" value="Unassembled WGS sequence"/>
</dbReference>
<dbReference type="InterPro" id="IPR007197">
    <property type="entry name" value="rSAM"/>
</dbReference>